<evidence type="ECO:0000313" key="2">
    <source>
        <dbReference type="EMBL" id="KUO15137.1"/>
    </source>
</evidence>
<accession>A0A117RXH7</accession>
<dbReference type="RefSeq" id="WP_067034074.1">
    <property type="nucleotide sequence ID" value="NZ_KQ949122.1"/>
</dbReference>
<keyword evidence="1" id="KW-0812">Transmembrane</keyword>
<dbReference type="AlphaFoldDB" id="A0A117RXH7"/>
<sequence length="67" mass="6876">MAADVSNGDYRGLRWAARTALVSAALAILAALAHGRARVHTEGAPARSARLRWPTPAAGAELALGCP</sequence>
<gene>
    <name evidence="2" type="ORF">AQJ91_43250</name>
</gene>
<feature type="transmembrane region" description="Helical" evidence="1">
    <location>
        <begin position="15"/>
        <end position="33"/>
    </location>
</feature>
<keyword evidence="1" id="KW-1133">Transmembrane helix</keyword>
<name>A0A117RXH7_9ACTN</name>
<evidence type="ECO:0000256" key="1">
    <source>
        <dbReference type="SAM" id="Phobius"/>
    </source>
</evidence>
<protein>
    <submittedName>
        <fullName evidence="2">Uncharacterized protein</fullName>
    </submittedName>
</protein>
<proteinExistence type="predicted"/>
<keyword evidence="1" id="KW-0472">Membrane</keyword>
<keyword evidence="3" id="KW-1185">Reference proteome</keyword>
<organism evidence="2 3">
    <name type="scientific">Streptomyces dysideae</name>
    <dbReference type="NCBI Taxonomy" id="909626"/>
    <lineage>
        <taxon>Bacteria</taxon>
        <taxon>Bacillati</taxon>
        <taxon>Actinomycetota</taxon>
        <taxon>Actinomycetes</taxon>
        <taxon>Kitasatosporales</taxon>
        <taxon>Streptomycetaceae</taxon>
        <taxon>Streptomyces</taxon>
    </lineage>
</organism>
<reference evidence="2 3" key="1">
    <citation type="submission" date="2015-10" db="EMBL/GenBank/DDBJ databases">
        <title>Draft genome sequence of Streptomyces sp. RV15, isolated from a marine sponge.</title>
        <authorList>
            <person name="Ruckert C."/>
            <person name="Abdelmohsen U.R."/>
            <person name="Winkler A."/>
            <person name="Hentschel U."/>
            <person name="Kalinowski J."/>
            <person name="Kampfer P."/>
            <person name="Glaeser S."/>
        </authorList>
    </citation>
    <scope>NUCLEOTIDE SEQUENCE [LARGE SCALE GENOMIC DNA]</scope>
    <source>
        <strain evidence="2 3">RV15</strain>
    </source>
</reference>
<dbReference type="EMBL" id="LMXB01000123">
    <property type="protein sequence ID" value="KUO15137.1"/>
    <property type="molecule type" value="Genomic_DNA"/>
</dbReference>
<evidence type="ECO:0000313" key="3">
    <source>
        <dbReference type="Proteomes" id="UP000053260"/>
    </source>
</evidence>
<dbReference type="Proteomes" id="UP000053260">
    <property type="component" value="Unassembled WGS sequence"/>
</dbReference>
<comment type="caution">
    <text evidence="2">The sequence shown here is derived from an EMBL/GenBank/DDBJ whole genome shotgun (WGS) entry which is preliminary data.</text>
</comment>